<dbReference type="SMART" id="SM00382">
    <property type="entry name" value="AAA"/>
    <property type="match status" value="1"/>
</dbReference>
<evidence type="ECO:0000313" key="8">
    <source>
        <dbReference type="Proteomes" id="UP000036834"/>
    </source>
</evidence>
<gene>
    <name evidence="7" type="ORF">ADS79_16705</name>
    <name evidence="6" type="ORF">BRE01_37260</name>
</gene>
<keyword evidence="3" id="KW-0547">Nucleotide-binding</keyword>
<dbReference type="GO" id="GO:0016887">
    <property type="term" value="F:ATP hydrolysis activity"/>
    <property type="evidence" value="ECO:0007669"/>
    <property type="project" value="InterPro"/>
</dbReference>
<dbReference type="InterPro" id="IPR003593">
    <property type="entry name" value="AAA+_ATPase"/>
</dbReference>
<proteinExistence type="inferred from homology"/>
<dbReference type="GO" id="GO:0015833">
    <property type="term" value="P:peptide transport"/>
    <property type="evidence" value="ECO:0007669"/>
    <property type="project" value="InterPro"/>
</dbReference>
<keyword evidence="4 6" id="KW-0067">ATP-binding</keyword>
<dbReference type="GO" id="GO:0005524">
    <property type="term" value="F:ATP binding"/>
    <property type="evidence" value="ECO:0007669"/>
    <property type="project" value="UniProtKB-KW"/>
</dbReference>
<reference evidence="8" key="1">
    <citation type="submission" date="2015-07" db="EMBL/GenBank/DDBJ databases">
        <title>Genome sequencing project for genomic taxonomy and phylogenomics of Bacillus-like bacteria.</title>
        <authorList>
            <person name="Liu B."/>
            <person name="Wang J."/>
            <person name="Zhu Y."/>
            <person name="Liu G."/>
            <person name="Chen Q."/>
            <person name="Chen Z."/>
            <person name="Lan J."/>
            <person name="Che J."/>
            <person name="Ge C."/>
            <person name="Shi H."/>
            <person name="Pan Z."/>
            <person name="Liu X."/>
        </authorList>
    </citation>
    <scope>NUCLEOTIDE SEQUENCE [LARGE SCALE GENOMIC DNA]</scope>
    <source>
        <strain evidence="8">DSM 9887</strain>
    </source>
</reference>
<dbReference type="GO" id="GO:0055085">
    <property type="term" value="P:transmembrane transport"/>
    <property type="evidence" value="ECO:0007669"/>
    <property type="project" value="UniProtKB-ARBA"/>
</dbReference>
<dbReference type="Gene3D" id="3.40.50.300">
    <property type="entry name" value="P-loop containing nucleotide triphosphate hydrolases"/>
    <property type="match status" value="1"/>
</dbReference>
<dbReference type="CDD" id="cd03257">
    <property type="entry name" value="ABC_NikE_OppD_transporters"/>
    <property type="match status" value="1"/>
</dbReference>
<organism evidence="7 8">
    <name type="scientific">Brevibacillus reuszeri</name>
    <dbReference type="NCBI Taxonomy" id="54915"/>
    <lineage>
        <taxon>Bacteria</taxon>
        <taxon>Bacillati</taxon>
        <taxon>Bacillota</taxon>
        <taxon>Bacilli</taxon>
        <taxon>Bacillales</taxon>
        <taxon>Paenibacillaceae</taxon>
        <taxon>Brevibacillus</taxon>
    </lineage>
</organism>
<reference evidence="6 9" key="3">
    <citation type="submission" date="2019-06" db="EMBL/GenBank/DDBJ databases">
        <title>Whole genome shotgun sequence of Brevibacillus reuszeri NBRC 15719.</title>
        <authorList>
            <person name="Hosoyama A."/>
            <person name="Uohara A."/>
            <person name="Ohji S."/>
            <person name="Ichikawa N."/>
        </authorList>
    </citation>
    <scope>NUCLEOTIDE SEQUENCE [LARGE SCALE GENOMIC DNA]</scope>
    <source>
        <strain evidence="6 9">NBRC 15719</strain>
    </source>
</reference>
<name>A0A0K9YQU7_9BACL</name>
<dbReference type="Proteomes" id="UP000036834">
    <property type="component" value="Unassembled WGS sequence"/>
</dbReference>
<protein>
    <submittedName>
        <fullName evidence="6">ABC transporter ATP-binding protein</fullName>
    </submittedName>
</protein>
<comment type="caution">
    <text evidence="7">The sequence shown here is derived from an EMBL/GenBank/DDBJ whole genome shotgun (WGS) entry which is preliminary data.</text>
</comment>
<dbReference type="SUPFAM" id="SSF52540">
    <property type="entry name" value="P-loop containing nucleoside triphosphate hydrolases"/>
    <property type="match status" value="1"/>
</dbReference>
<evidence type="ECO:0000313" key="7">
    <source>
        <dbReference type="EMBL" id="KNB70555.1"/>
    </source>
</evidence>
<dbReference type="InterPro" id="IPR027417">
    <property type="entry name" value="P-loop_NTPase"/>
</dbReference>
<dbReference type="InterPro" id="IPR013563">
    <property type="entry name" value="Oligopep_ABC_C"/>
</dbReference>
<evidence type="ECO:0000313" key="6">
    <source>
        <dbReference type="EMBL" id="GED70024.1"/>
    </source>
</evidence>
<dbReference type="PROSITE" id="PS00211">
    <property type="entry name" value="ABC_TRANSPORTER_1"/>
    <property type="match status" value="1"/>
</dbReference>
<feature type="domain" description="ABC transporter" evidence="5">
    <location>
        <begin position="17"/>
        <end position="257"/>
    </location>
</feature>
<evidence type="ECO:0000259" key="5">
    <source>
        <dbReference type="PROSITE" id="PS50893"/>
    </source>
</evidence>
<evidence type="ECO:0000256" key="4">
    <source>
        <dbReference type="ARBA" id="ARBA00022840"/>
    </source>
</evidence>
<comment type="similarity">
    <text evidence="1">Belongs to the ABC transporter superfamily.</text>
</comment>
<sequence length="323" mass="35911">MNRHILEVKHLKTYFPVKNGLFAKKTEYVKAVDDVSFCLGKGKTLGIVGESGCGKTTMGRSILRLIEPTSGSVKFLGEEITALSRSKMREFRGEMQIIFQDPFSSLNPRITVFDTLEEALSIHLPGESRVERTEHIHQLLDMVGLNISHAHRYPHEFSGGQRQRIGIARAISVNPSLIIADEPISALDVSIQAQILNLLQDLQGQLGLTCIFVTHDLSAVKHISDRIGVMYLGSMVEQADTDDLFSNPLHPYTKLLMSAVPIPDPTRKKEKIYLHGDVPNPADPPTGCSFHTRCNQCMDICSSIKPQEIEVESGHMVACHLYL</sequence>
<dbReference type="EMBL" id="LGIQ01000009">
    <property type="protein sequence ID" value="KNB70555.1"/>
    <property type="molecule type" value="Genomic_DNA"/>
</dbReference>
<dbReference type="PROSITE" id="PS50893">
    <property type="entry name" value="ABC_TRANSPORTER_2"/>
    <property type="match status" value="1"/>
</dbReference>
<dbReference type="Proteomes" id="UP000319578">
    <property type="component" value="Unassembled WGS sequence"/>
</dbReference>
<dbReference type="InterPro" id="IPR017871">
    <property type="entry name" value="ABC_transporter-like_CS"/>
</dbReference>
<dbReference type="RefSeq" id="WP_049739548.1">
    <property type="nucleotide sequence ID" value="NZ_BJON01000014.1"/>
</dbReference>
<keyword evidence="9" id="KW-1185">Reference proteome</keyword>
<dbReference type="NCBIfam" id="TIGR01727">
    <property type="entry name" value="oligo_HPY"/>
    <property type="match status" value="1"/>
</dbReference>
<dbReference type="OrthoDB" id="9802264at2"/>
<dbReference type="STRING" id="54915.ADS79_16705"/>
<dbReference type="PANTHER" id="PTHR43776">
    <property type="entry name" value="TRANSPORT ATP-BINDING PROTEIN"/>
    <property type="match status" value="1"/>
</dbReference>
<dbReference type="Pfam" id="PF00005">
    <property type="entry name" value="ABC_tran"/>
    <property type="match status" value="1"/>
</dbReference>
<evidence type="ECO:0000256" key="2">
    <source>
        <dbReference type="ARBA" id="ARBA00022448"/>
    </source>
</evidence>
<dbReference type="PATRIC" id="fig|54915.3.peg.2398"/>
<dbReference type="Pfam" id="PF08352">
    <property type="entry name" value="oligo_HPY"/>
    <property type="match status" value="1"/>
</dbReference>
<dbReference type="InterPro" id="IPR003439">
    <property type="entry name" value="ABC_transporter-like_ATP-bd"/>
</dbReference>
<evidence type="ECO:0000313" key="9">
    <source>
        <dbReference type="Proteomes" id="UP000319578"/>
    </source>
</evidence>
<dbReference type="InterPro" id="IPR050319">
    <property type="entry name" value="ABC_transp_ATP-bind"/>
</dbReference>
<dbReference type="EMBL" id="BJON01000014">
    <property type="protein sequence ID" value="GED70024.1"/>
    <property type="molecule type" value="Genomic_DNA"/>
</dbReference>
<dbReference type="FunFam" id="3.40.50.300:FF:000016">
    <property type="entry name" value="Oligopeptide ABC transporter ATP-binding component"/>
    <property type="match status" value="1"/>
</dbReference>
<reference evidence="7" key="2">
    <citation type="submission" date="2015-07" db="EMBL/GenBank/DDBJ databases">
        <title>MeaNS - Measles Nucleotide Surveillance Program.</title>
        <authorList>
            <person name="Tran T."/>
            <person name="Druce J."/>
        </authorList>
    </citation>
    <scope>NUCLEOTIDE SEQUENCE</scope>
    <source>
        <strain evidence="7">DSM 9887</strain>
    </source>
</reference>
<keyword evidence="2" id="KW-0813">Transport</keyword>
<evidence type="ECO:0000256" key="1">
    <source>
        <dbReference type="ARBA" id="ARBA00005417"/>
    </source>
</evidence>
<evidence type="ECO:0000256" key="3">
    <source>
        <dbReference type="ARBA" id="ARBA00022741"/>
    </source>
</evidence>
<dbReference type="AlphaFoldDB" id="A0A0K9YQU7"/>
<accession>A0A0K9YQU7</accession>